<sequence>MKSLGTEQYGSGKGEDYWKTGQVKAKLIEVLQLLIKTHQERRAQITDEEVREWMQVRRLNF</sequence>
<gene>
    <name evidence="1" type="ORF">EVOR1521_LOCUS15578</name>
</gene>
<comment type="caution">
    <text evidence="1">The sequence shown here is derived from an EMBL/GenBank/DDBJ whole genome shotgun (WGS) entry which is preliminary data.</text>
</comment>
<evidence type="ECO:0000313" key="1">
    <source>
        <dbReference type="EMBL" id="CAJ1390076.1"/>
    </source>
</evidence>
<dbReference type="Proteomes" id="UP001178507">
    <property type="component" value="Unassembled WGS sequence"/>
</dbReference>
<name>A0AA36ILM5_9DINO</name>
<accession>A0AA36ILM5</accession>
<evidence type="ECO:0000313" key="2">
    <source>
        <dbReference type="Proteomes" id="UP001178507"/>
    </source>
</evidence>
<dbReference type="EMBL" id="CAUJNA010002001">
    <property type="protein sequence ID" value="CAJ1390076.1"/>
    <property type="molecule type" value="Genomic_DNA"/>
</dbReference>
<proteinExistence type="predicted"/>
<dbReference type="Gene3D" id="1.10.240.10">
    <property type="entry name" value="Tyrosyl-Transfer RNA Synthetase"/>
    <property type="match status" value="1"/>
</dbReference>
<keyword evidence="2" id="KW-1185">Reference proteome</keyword>
<dbReference type="AlphaFoldDB" id="A0AA36ILM5"/>
<reference evidence="1" key="1">
    <citation type="submission" date="2023-08" db="EMBL/GenBank/DDBJ databases">
        <authorList>
            <person name="Chen Y."/>
            <person name="Shah S."/>
            <person name="Dougan E. K."/>
            <person name="Thang M."/>
            <person name="Chan C."/>
        </authorList>
    </citation>
    <scope>NUCLEOTIDE SEQUENCE</scope>
</reference>
<protein>
    <submittedName>
        <fullName evidence="1">Uncharacterized protein</fullName>
    </submittedName>
</protein>
<organism evidence="1 2">
    <name type="scientific">Effrenium voratum</name>
    <dbReference type="NCBI Taxonomy" id="2562239"/>
    <lineage>
        <taxon>Eukaryota</taxon>
        <taxon>Sar</taxon>
        <taxon>Alveolata</taxon>
        <taxon>Dinophyceae</taxon>
        <taxon>Suessiales</taxon>
        <taxon>Symbiodiniaceae</taxon>
        <taxon>Effrenium</taxon>
    </lineage>
</organism>